<dbReference type="EC" id="7.4.2.8" evidence="12"/>
<dbReference type="GO" id="GO:0006605">
    <property type="term" value="P:protein targeting"/>
    <property type="evidence" value="ECO:0007669"/>
    <property type="project" value="UniProtKB-UniRule"/>
</dbReference>
<dbReference type="PRINTS" id="PR00906">
    <property type="entry name" value="SECA"/>
</dbReference>
<dbReference type="PROSITE" id="PS51194">
    <property type="entry name" value="HELICASE_CTER"/>
    <property type="match status" value="1"/>
</dbReference>
<dbReference type="FunFam" id="3.40.50.300:FF:000429">
    <property type="entry name" value="Preprotein translocase subunit SecA"/>
    <property type="match status" value="1"/>
</dbReference>
<feature type="domain" description="Helicase C-terminal" evidence="14">
    <location>
        <begin position="407"/>
        <end position="580"/>
    </location>
</feature>
<dbReference type="GO" id="GO:0005524">
    <property type="term" value="F:ATP binding"/>
    <property type="evidence" value="ECO:0007669"/>
    <property type="project" value="UniProtKB-UniRule"/>
</dbReference>
<dbReference type="InterPro" id="IPR027417">
    <property type="entry name" value="P-loop_NTPase"/>
</dbReference>
<name>A0A917WJE6_9ACTN</name>
<dbReference type="InterPro" id="IPR014001">
    <property type="entry name" value="Helicase_ATP-bd"/>
</dbReference>
<dbReference type="EMBL" id="BMPI01000003">
    <property type="protein sequence ID" value="GGM07886.1"/>
    <property type="molecule type" value="Genomic_DNA"/>
</dbReference>
<keyword evidence="3 12" id="KW-0813">Transport</keyword>
<dbReference type="Proteomes" id="UP000642070">
    <property type="component" value="Unassembled WGS sequence"/>
</dbReference>
<feature type="domain" description="SecA family profile" evidence="15">
    <location>
        <begin position="12"/>
        <end position="581"/>
    </location>
</feature>
<keyword evidence="7 12" id="KW-0067">ATP-binding</keyword>
<dbReference type="SUPFAM" id="SSF52540">
    <property type="entry name" value="P-loop containing nucleoside triphosphate hydrolases"/>
    <property type="match status" value="2"/>
</dbReference>
<dbReference type="PROSITE" id="PS51192">
    <property type="entry name" value="HELICASE_ATP_BIND_1"/>
    <property type="match status" value="1"/>
</dbReference>
<sequence length="778" mass="85852">MFAMGLVSKFNAWRRKLQEQPGTTIDLEPMRALLPEIELREAELSELTDDELRAAATALHQRDDPQDFVEACALGREAAKRALDERPYDVQLLGAQVLLAGHVVEMATGEGKTLTAAIAAAGYAAQGPVHVITVNDYLARRDAEWMRPVYELLDLTVGWVNESSTPEERREAYAKDITYVSVSEAGFDLLRDSIVTDVADRVHRELGTVIIDEADSILIDEARVPLVLAGSTIDDKDQPIAIAEVVGGLHRDHDYEVVDEGRTAHLTTDGLAKVETALGVDLYGSENVDTLTAVNLALHAEALLVRDVDYIVREEKVELIDEFRGRVAQRRRWPDGLQAAVEAKEKIRSSGGGTVLQTITVQAFLTQYKKICGMTGTALPVGDQLREFYKLEVAVIPPHLPNIRKDWPDRVYASAEERDIACVAEIVAMHATGRPVLVGTLSVAESEQLAATLAEEGVECVVLNAKNDEKEAGIVAEAGAVGAVTVSTQMTGRGVDIRLGGSDEKDRERVAELGGLFVIGTARNDSRRIDDQLRGRAGRQGDPGESMFFVSLEDELIQRYGPEPMPMGQADADGAIEDEDVRWAIGSAQRVAETVNLEIHRNTWRYNYLLDQHRQLHGKRREELLTTDAAGELLAERSPEQYNELAEEFGEEAVLKVARMIALYHADNAWSEHLADMSELREGIHLRVLGSQDPLDEFHREAIPAFRGLLAEIDDRTVAEFEGIEEFSPDRSLDDAGLVRPSATWTYVVSDNPFGSEMERFFAGMVKLFRSGKGVKKS</sequence>
<dbReference type="GO" id="GO:0005829">
    <property type="term" value="C:cytosol"/>
    <property type="evidence" value="ECO:0007669"/>
    <property type="project" value="TreeGrafter"/>
</dbReference>
<reference evidence="16" key="2">
    <citation type="submission" date="2020-09" db="EMBL/GenBank/DDBJ databases">
        <authorList>
            <person name="Sun Q."/>
            <person name="Ohkuma M."/>
        </authorList>
    </citation>
    <scope>NUCLEOTIDE SEQUENCE</scope>
    <source>
        <strain evidence="16">JCM 19831</strain>
    </source>
</reference>
<dbReference type="Gene3D" id="3.40.50.300">
    <property type="entry name" value="P-loop containing nucleotide triphosphate hydrolases"/>
    <property type="match status" value="3"/>
</dbReference>
<dbReference type="SUPFAM" id="SSF81886">
    <property type="entry name" value="Helical scaffold and wing domains of SecA"/>
    <property type="match status" value="1"/>
</dbReference>
<dbReference type="SMART" id="SM00958">
    <property type="entry name" value="SecA_PP_bind"/>
    <property type="match status" value="1"/>
</dbReference>
<dbReference type="Pfam" id="PF01043">
    <property type="entry name" value="SecA_PP_bind"/>
    <property type="match status" value="1"/>
</dbReference>
<dbReference type="GO" id="GO:0008564">
    <property type="term" value="F:protein-exporting ATPase activity"/>
    <property type="evidence" value="ECO:0007669"/>
    <property type="project" value="UniProtKB-EC"/>
</dbReference>
<evidence type="ECO:0000256" key="10">
    <source>
        <dbReference type="ARBA" id="ARBA00023010"/>
    </source>
</evidence>
<keyword evidence="6 12" id="KW-0547">Nucleotide-binding</keyword>
<dbReference type="InterPro" id="IPR036670">
    <property type="entry name" value="SecA_X-link_sf"/>
</dbReference>
<proteinExistence type="inferred from homology"/>
<dbReference type="PANTHER" id="PTHR30612:SF0">
    <property type="entry name" value="CHLOROPLAST PROTEIN-TRANSPORTING ATPASE"/>
    <property type="match status" value="1"/>
</dbReference>
<dbReference type="InterPro" id="IPR044722">
    <property type="entry name" value="SecA_SF2_C"/>
</dbReference>
<dbReference type="PROSITE" id="PS51196">
    <property type="entry name" value="SECA_MOTOR_DEAD"/>
    <property type="match status" value="1"/>
</dbReference>
<feature type="binding site" evidence="12">
    <location>
        <begin position="109"/>
        <end position="113"/>
    </location>
    <ligand>
        <name>ATP</name>
        <dbReference type="ChEBI" id="CHEBI:30616"/>
    </ligand>
</feature>
<keyword evidence="10 12" id="KW-0811">Translocation</keyword>
<dbReference type="GO" id="GO:0005886">
    <property type="term" value="C:plasma membrane"/>
    <property type="evidence" value="ECO:0007669"/>
    <property type="project" value="UniProtKB-SubCell"/>
</dbReference>
<keyword evidence="5 12" id="KW-0963">Cytoplasm</keyword>
<evidence type="ECO:0000256" key="2">
    <source>
        <dbReference type="ARBA" id="ARBA00007650"/>
    </source>
</evidence>
<evidence type="ECO:0000256" key="8">
    <source>
        <dbReference type="ARBA" id="ARBA00022927"/>
    </source>
</evidence>
<dbReference type="GO" id="GO:0043952">
    <property type="term" value="P:protein transport by the Sec complex"/>
    <property type="evidence" value="ECO:0007669"/>
    <property type="project" value="TreeGrafter"/>
</dbReference>
<dbReference type="GO" id="GO:0031522">
    <property type="term" value="C:cell envelope Sec protein transport complex"/>
    <property type="evidence" value="ECO:0007669"/>
    <property type="project" value="TreeGrafter"/>
</dbReference>
<evidence type="ECO:0000256" key="6">
    <source>
        <dbReference type="ARBA" id="ARBA00022741"/>
    </source>
</evidence>
<dbReference type="Pfam" id="PF07516">
    <property type="entry name" value="SecA_SW"/>
    <property type="match status" value="1"/>
</dbReference>
<keyword evidence="11 12" id="KW-0472">Membrane</keyword>
<dbReference type="SUPFAM" id="SSF81767">
    <property type="entry name" value="Pre-protein crosslinking domain of SecA"/>
    <property type="match status" value="1"/>
</dbReference>
<evidence type="ECO:0000256" key="3">
    <source>
        <dbReference type="ARBA" id="ARBA00022448"/>
    </source>
</evidence>
<reference evidence="16" key="1">
    <citation type="journal article" date="2014" name="Int. J. Syst. Evol. Microbiol.">
        <title>Complete genome sequence of Corynebacterium casei LMG S-19264T (=DSM 44701T), isolated from a smear-ripened cheese.</title>
        <authorList>
            <consortium name="US DOE Joint Genome Institute (JGI-PGF)"/>
            <person name="Walter F."/>
            <person name="Albersmeier A."/>
            <person name="Kalinowski J."/>
            <person name="Ruckert C."/>
        </authorList>
    </citation>
    <scope>NUCLEOTIDE SEQUENCE</scope>
    <source>
        <strain evidence="16">JCM 19831</strain>
    </source>
</reference>
<keyword evidence="9 12" id="KW-1278">Translocase</keyword>
<dbReference type="PANTHER" id="PTHR30612">
    <property type="entry name" value="SECA INNER MEMBRANE COMPONENT OF SEC PROTEIN SECRETION SYSTEM"/>
    <property type="match status" value="1"/>
</dbReference>
<comment type="subunit">
    <text evidence="12">Monomer and homodimer. Part of the essential Sec protein translocation apparatus which comprises SecA, SecYEG and auxiliary proteins SecDF. Other proteins may also be involved.</text>
</comment>
<keyword evidence="17" id="KW-1185">Reference proteome</keyword>
<evidence type="ECO:0000313" key="17">
    <source>
        <dbReference type="Proteomes" id="UP000642070"/>
    </source>
</evidence>
<dbReference type="InterPro" id="IPR026389">
    <property type="entry name" value="SecA_Actinobact-type"/>
</dbReference>
<comment type="catalytic activity">
    <reaction evidence="12">
        <text>ATP + H2O + cellular proteinSide 1 = ADP + phosphate + cellular proteinSide 2.</text>
        <dbReference type="EC" id="7.4.2.8"/>
    </reaction>
</comment>
<dbReference type="InterPro" id="IPR014018">
    <property type="entry name" value="SecA_motor_DEAD"/>
</dbReference>
<dbReference type="CDD" id="cd18803">
    <property type="entry name" value="SF2_C_secA"/>
    <property type="match status" value="1"/>
</dbReference>
<dbReference type="HAMAP" id="MF_01382">
    <property type="entry name" value="SecA"/>
    <property type="match status" value="1"/>
</dbReference>
<dbReference type="InterPro" id="IPR011116">
    <property type="entry name" value="SecA_Wing/Scaffold"/>
</dbReference>
<comment type="caution">
    <text evidence="16">The sequence shown here is derived from an EMBL/GenBank/DDBJ whole genome shotgun (WGS) entry which is preliminary data.</text>
</comment>
<evidence type="ECO:0000256" key="4">
    <source>
        <dbReference type="ARBA" id="ARBA00022475"/>
    </source>
</evidence>
<dbReference type="NCBIfam" id="TIGR04221">
    <property type="entry name" value="SecA2_Mycobac"/>
    <property type="match status" value="1"/>
</dbReference>
<dbReference type="AlphaFoldDB" id="A0A917WJE6"/>
<dbReference type="GO" id="GO:0065002">
    <property type="term" value="P:intracellular protein transmembrane transport"/>
    <property type="evidence" value="ECO:0007669"/>
    <property type="project" value="UniProtKB-UniRule"/>
</dbReference>
<dbReference type="CDD" id="cd17928">
    <property type="entry name" value="DEXDc_SecA"/>
    <property type="match status" value="1"/>
</dbReference>
<evidence type="ECO:0000256" key="12">
    <source>
        <dbReference type="HAMAP-Rule" id="MF_01382"/>
    </source>
</evidence>
<evidence type="ECO:0000256" key="9">
    <source>
        <dbReference type="ARBA" id="ARBA00022967"/>
    </source>
</evidence>
<organism evidence="16 17">
    <name type="scientific">Dactylosporangium sucinum</name>
    <dbReference type="NCBI Taxonomy" id="1424081"/>
    <lineage>
        <taxon>Bacteria</taxon>
        <taxon>Bacillati</taxon>
        <taxon>Actinomycetota</taxon>
        <taxon>Actinomycetes</taxon>
        <taxon>Micromonosporales</taxon>
        <taxon>Micromonosporaceae</taxon>
        <taxon>Dactylosporangium</taxon>
    </lineage>
</organism>
<dbReference type="InterPro" id="IPR011130">
    <property type="entry name" value="SecA_preprotein_X-link_dom"/>
</dbReference>
<feature type="binding site" evidence="12">
    <location>
        <position position="91"/>
    </location>
    <ligand>
        <name>ATP</name>
        <dbReference type="ChEBI" id="CHEBI:30616"/>
    </ligand>
</feature>
<comment type="subcellular location">
    <subcellularLocation>
        <location evidence="12">Cell membrane</location>
        <topology evidence="12">Peripheral membrane protein</topology>
        <orientation evidence="12">Cytoplasmic side</orientation>
    </subcellularLocation>
    <subcellularLocation>
        <location evidence="12">Cytoplasm</location>
    </subcellularLocation>
    <subcellularLocation>
        <location evidence="1">Membrane</location>
        <topology evidence="1">Peripheral membrane protein</topology>
    </subcellularLocation>
    <text evidence="12">Distribution is 50-50.</text>
</comment>
<dbReference type="InterPro" id="IPR000185">
    <property type="entry name" value="SecA"/>
</dbReference>
<accession>A0A917WJE6</accession>
<keyword evidence="4 12" id="KW-1003">Cell membrane</keyword>
<dbReference type="Pfam" id="PF07517">
    <property type="entry name" value="SecA_DEAD"/>
    <property type="match status" value="1"/>
</dbReference>
<dbReference type="GO" id="GO:0017038">
    <property type="term" value="P:protein import"/>
    <property type="evidence" value="ECO:0007669"/>
    <property type="project" value="InterPro"/>
</dbReference>
<dbReference type="Gene3D" id="3.90.1440.10">
    <property type="entry name" value="SecA, preprotein cross-linking domain"/>
    <property type="match status" value="1"/>
</dbReference>
<feature type="binding site" evidence="12">
    <location>
        <position position="496"/>
    </location>
    <ligand>
        <name>ATP</name>
        <dbReference type="ChEBI" id="CHEBI:30616"/>
    </ligand>
</feature>
<keyword evidence="8 12" id="KW-0653">Protein transport</keyword>
<gene>
    <name evidence="12 16" type="primary">secA</name>
    <name evidence="16" type="ORF">GCM10007977_006150</name>
</gene>
<evidence type="ECO:0000259" key="15">
    <source>
        <dbReference type="PROSITE" id="PS51196"/>
    </source>
</evidence>
<evidence type="ECO:0000313" key="16">
    <source>
        <dbReference type="EMBL" id="GGM07886.1"/>
    </source>
</evidence>
<evidence type="ECO:0000256" key="5">
    <source>
        <dbReference type="ARBA" id="ARBA00022490"/>
    </source>
</evidence>
<evidence type="ECO:0000256" key="1">
    <source>
        <dbReference type="ARBA" id="ARBA00004170"/>
    </source>
</evidence>
<dbReference type="InterPro" id="IPR001650">
    <property type="entry name" value="Helicase_C-like"/>
</dbReference>
<evidence type="ECO:0000259" key="13">
    <source>
        <dbReference type="PROSITE" id="PS51192"/>
    </source>
</evidence>
<dbReference type="InterPro" id="IPR011115">
    <property type="entry name" value="SecA_DEAD"/>
</dbReference>
<dbReference type="Pfam" id="PF21090">
    <property type="entry name" value="P-loop_SecA"/>
    <property type="match status" value="1"/>
</dbReference>
<dbReference type="SMART" id="SM00957">
    <property type="entry name" value="SecA_DEAD"/>
    <property type="match status" value="1"/>
</dbReference>
<dbReference type="Gene3D" id="1.10.3060.10">
    <property type="entry name" value="Helical scaffold and wing domains of SecA"/>
    <property type="match status" value="1"/>
</dbReference>
<evidence type="ECO:0000256" key="7">
    <source>
        <dbReference type="ARBA" id="ARBA00022840"/>
    </source>
</evidence>
<evidence type="ECO:0000259" key="14">
    <source>
        <dbReference type="PROSITE" id="PS51194"/>
    </source>
</evidence>
<evidence type="ECO:0000256" key="11">
    <source>
        <dbReference type="ARBA" id="ARBA00023136"/>
    </source>
</evidence>
<comment type="similarity">
    <text evidence="2 12">Belongs to the SecA family.</text>
</comment>
<feature type="domain" description="Helicase ATP-binding" evidence="13">
    <location>
        <begin position="93"/>
        <end position="251"/>
    </location>
</feature>
<dbReference type="InterPro" id="IPR036266">
    <property type="entry name" value="SecA_Wing/Scaffold_sf"/>
</dbReference>
<comment type="function">
    <text evidence="12">Part of the Sec protein translocase complex. Interacts with the SecYEG preprotein conducting channel. Has a central role in coupling the hydrolysis of ATP to the transfer of proteins into and across the cell membrane, serving as an ATP-driven molecular motor driving the stepwise translocation of polypeptide chains across the membrane.</text>
</comment>
<protein>
    <recommendedName>
        <fullName evidence="12">Protein translocase subunit SecA</fullName>
        <ecNumber evidence="12">7.4.2.8</ecNumber>
    </recommendedName>
</protein>